<keyword evidence="3" id="KW-1185">Reference proteome</keyword>
<name>A0AAE1GKT5_PETCI</name>
<accession>A0AAE1GKT5</accession>
<dbReference type="Proteomes" id="UP001286313">
    <property type="component" value="Unassembled WGS sequence"/>
</dbReference>
<evidence type="ECO:0000256" key="1">
    <source>
        <dbReference type="SAM" id="MobiDB-lite"/>
    </source>
</evidence>
<comment type="caution">
    <text evidence="2">The sequence shown here is derived from an EMBL/GenBank/DDBJ whole genome shotgun (WGS) entry which is preliminary data.</text>
</comment>
<gene>
    <name evidence="2" type="ORF">Pcinc_002489</name>
</gene>
<protein>
    <submittedName>
        <fullName evidence="2">Uncharacterized protein</fullName>
    </submittedName>
</protein>
<reference evidence="2" key="1">
    <citation type="submission" date="2023-10" db="EMBL/GenBank/DDBJ databases">
        <title>Genome assemblies of two species of porcelain crab, Petrolisthes cinctipes and Petrolisthes manimaculis (Anomura: Porcellanidae).</title>
        <authorList>
            <person name="Angst P."/>
        </authorList>
    </citation>
    <scope>NUCLEOTIDE SEQUENCE</scope>
    <source>
        <strain evidence="2">PB745_01</strain>
        <tissue evidence="2">Gill</tissue>
    </source>
</reference>
<evidence type="ECO:0000313" key="2">
    <source>
        <dbReference type="EMBL" id="KAK3893705.1"/>
    </source>
</evidence>
<sequence length="152" mass="16998">MIIKIFQAAFTWVNPLSMRYLRNRRAHYYTIVKAELEEVEAVRRSYHAAKESSGGQGEVLHSLPDHHTPDSTEDEEEDDHKENDQDTPPGDVAQNGSTQLPEGEQNGSGPHLNEAQNGLSHPEAEKNELQVDTSLEEDDAAHPDPEFEETGL</sequence>
<feature type="compositionally biased region" description="Polar residues" evidence="1">
    <location>
        <begin position="94"/>
        <end position="119"/>
    </location>
</feature>
<organism evidence="2 3">
    <name type="scientific">Petrolisthes cinctipes</name>
    <name type="common">Flat porcelain crab</name>
    <dbReference type="NCBI Taxonomy" id="88211"/>
    <lineage>
        <taxon>Eukaryota</taxon>
        <taxon>Metazoa</taxon>
        <taxon>Ecdysozoa</taxon>
        <taxon>Arthropoda</taxon>
        <taxon>Crustacea</taxon>
        <taxon>Multicrustacea</taxon>
        <taxon>Malacostraca</taxon>
        <taxon>Eumalacostraca</taxon>
        <taxon>Eucarida</taxon>
        <taxon>Decapoda</taxon>
        <taxon>Pleocyemata</taxon>
        <taxon>Anomura</taxon>
        <taxon>Galatheoidea</taxon>
        <taxon>Porcellanidae</taxon>
        <taxon>Petrolisthes</taxon>
    </lineage>
</organism>
<dbReference type="AlphaFoldDB" id="A0AAE1GKT5"/>
<evidence type="ECO:0000313" key="3">
    <source>
        <dbReference type="Proteomes" id="UP001286313"/>
    </source>
</evidence>
<proteinExistence type="predicted"/>
<feature type="region of interest" description="Disordered" evidence="1">
    <location>
        <begin position="46"/>
        <end position="152"/>
    </location>
</feature>
<dbReference type="EMBL" id="JAWQEG010000183">
    <property type="protein sequence ID" value="KAK3893705.1"/>
    <property type="molecule type" value="Genomic_DNA"/>
</dbReference>